<dbReference type="Proteomes" id="UP000694523">
    <property type="component" value="Unplaced"/>
</dbReference>
<keyword evidence="3" id="KW-1185">Reference proteome</keyword>
<feature type="signal peptide" evidence="1">
    <location>
        <begin position="1"/>
        <end position="17"/>
    </location>
</feature>
<proteinExistence type="predicted"/>
<evidence type="ECO:0000313" key="2">
    <source>
        <dbReference type="Ensembl" id="ENSNMLP00000030245.1"/>
    </source>
</evidence>
<dbReference type="PANTHER" id="PTHR38706">
    <property type="entry name" value="SI:CH211-198C19.1-RELATED"/>
    <property type="match status" value="1"/>
</dbReference>
<reference evidence="2" key="1">
    <citation type="submission" date="2025-08" db="UniProtKB">
        <authorList>
            <consortium name="Ensembl"/>
        </authorList>
    </citation>
    <scope>IDENTIFICATION</scope>
</reference>
<organism evidence="2 3">
    <name type="scientific">Neogobius melanostomus</name>
    <name type="common">round goby</name>
    <dbReference type="NCBI Taxonomy" id="47308"/>
    <lineage>
        <taxon>Eukaryota</taxon>
        <taxon>Metazoa</taxon>
        <taxon>Chordata</taxon>
        <taxon>Craniata</taxon>
        <taxon>Vertebrata</taxon>
        <taxon>Euteleostomi</taxon>
        <taxon>Actinopterygii</taxon>
        <taxon>Neopterygii</taxon>
        <taxon>Teleostei</taxon>
        <taxon>Neoteleostei</taxon>
        <taxon>Acanthomorphata</taxon>
        <taxon>Gobiaria</taxon>
        <taxon>Gobiiformes</taxon>
        <taxon>Gobioidei</taxon>
        <taxon>Gobiidae</taxon>
        <taxon>Benthophilinae</taxon>
        <taxon>Neogobiini</taxon>
        <taxon>Neogobius</taxon>
    </lineage>
</organism>
<reference evidence="2" key="2">
    <citation type="submission" date="2025-09" db="UniProtKB">
        <authorList>
            <consortium name="Ensembl"/>
        </authorList>
    </citation>
    <scope>IDENTIFICATION</scope>
</reference>
<evidence type="ECO:0000313" key="3">
    <source>
        <dbReference type="Proteomes" id="UP000694523"/>
    </source>
</evidence>
<evidence type="ECO:0000256" key="1">
    <source>
        <dbReference type="SAM" id="SignalP"/>
    </source>
</evidence>
<sequence length="477" mass="55910">MQKSRVIISCLLALVLSCDSTHQKLKSLNDLKDIDFERSVPKHGLLLLHWFANVINIDNNNVLRLTFDPNTEDFGSHHYGNYENMLDPLPRGYRYFTVGNLYEETSNELPEYVLHPPVREYEGNNMDRILFRVTNSGVHIIDQVYLTQHYRQHEQQGTRYNPDHTYRISNSLLQQIRTFSVENNHMSLRQLRDRFHSNADDSQFRDIRNTWGKSLACLGLLLFIVIQEKHSKNKPIKNTPEKRHPSTVRRTTQPDYVVNMPDERYTLFYPNQSDQVHLEITTGGNGKATIVWRNVSRHKITEGAAVVLFQRDQEASSAYKLIMTSEGIYNTSVPLTEGLQVRLHKARRTCFFWTKLEEEICRGPEFQSPDPVSIADNAFLQLFVRDGKACARLFVKRSFRQWKSEFKQSWVGFYTSADRCTEDYEWWQWQWVTKFQQGPDVGDYNTLEYCSGLTIAPGVQTRFILKDYQETARITWQ</sequence>
<dbReference type="PROSITE" id="PS51257">
    <property type="entry name" value="PROKAR_LIPOPROTEIN"/>
    <property type="match status" value="1"/>
</dbReference>
<protein>
    <submittedName>
        <fullName evidence="2">Uncharacterized protein</fullName>
    </submittedName>
</protein>
<keyword evidence="1" id="KW-0732">Signal</keyword>
<name>A0A8C6U485_9GOBI</name>
<feature type="chain" id="PRO_5034316148" evidence="1">
    <location>
        <begin position="18"/>
        <end position="477"/>
    </location>
</feature>
<dbReference type="AlphaFoldDB" id="A0A8C6U485"/>
<accession>A0A8C6U485</accession>
<dbReference type="Ensembl" id="ENSNMLT00000033726.1">
    <property type="protein sequence ID" value="ENSNMLP00000030245.1"/>
    <property type="gene ID" value="ENSNMLG00000019079.1"/>
</dbReference>
<dbReference type="PANTHER" id="PTHR38706:SF2">
    <property type="match status" value="1"/>
</dbReference>